<proteinExistence type="predicted"/>
<dbReference type="Pfam" id="PF04276">
    <property type="entry name" value="DUF443"/>
    <property type="match status" value="1"/>
</dbReference>
<evidence type="ECO:0008006" key="4">
    <source>
        <dbReference type="Google" id="ProtNLM"/>
    </source>
</evidence>
<keyword evidence="1" id="KW-0472">Membrane</keyword>
<organism evidence="2 3">
    <name type="scientific">Streptococcus pluranimalium</name>
    <dbReference type="NCBI Taxonomy" id="82348"/>
    <lineage>
        <taxon>Bacteria</taxon>
        <taxon>Bacillati</taxon>
        <taxon>Bacillota</taxon>
        <taxon>Bacilli</taxon>
        <taxon>Lactobacillales</taxon>
        <taxon>Streptococcaceae</taxon>
        <taxon>Streptococcus</taxon>
    </lineage>
</organism>
<dbReference type="KEGG" id="splr:C0J00_04095"/>
<dbReference type="InterPro" id="IPR005915">
    <property type="entry name" value="Tandem_5TM"/>
</dbReference>
<feature type="transmembrane region" description="Helical" evidence="1">
    <location>
        <begin position="152"/>
        <end position="171"/>
    </location>
</feature>
<name>A0A2L0D3T1_9STRE</name>
<keyword evidence="3" id="KW-1185">Reference proteome</keyword>
<feature type="transmembrane region" description="Helical" evidence="1">
    <location>
        <begin position="103"/>
        <end position="123"/>
    </location>
</feature>
<dbReference type="EMBL" id="CP025536">
    <property type="protein sequence ID" value="AUW96354.1"/>
    <property type="molecule type" value="Genomic_DNA"/>
</dbReference>
<reference evidence="2 3" key="1">
    <citation type="submission" date="2017-12" db="EMBL/GenBank/DDBJ databases">
        <authorList>
            <person name="Hurst M.R.H."/>
        </authorList>
    </citation>
    <scope>NUCLEOTIDE SEQUENCE [LARGE SCALE GENOMIC DNA]</scope>
    <source>
        <strain evidence="2 3">TH11417</strain>
    </source>
</reference>
<dbReference type="Proteomes" id="UP000238956">
    <property type="component" value="Chromosome"/>
</dbReference>
<feature type="transmembrane region" description="Helical" evidence="1">
    <location>
        <begin position="183"/>
        <end position="205"/>
    </location>
</feature>
<keyword evidence="1" id="KW-1133">Transmembrane helix</keyword>
<reference evidence="2 3" key="2">
    <citation type="submission" date="2018-02" db="EMBL/GenBank/DDBJ databases">
        <title>Whole genome sequencing analysis of Streptococcus pluranimalium isolated from cattle infected mastitis in China.</title>
        <authorList>
            <person name="Zhang J.-R."/>
            <person name="Hu G.-Z."/>
        </authorList>
    </citation>
    <scope>NUCLEOTIDE SEQUENCE [LARGE SCALE GENOMIC DNA]</scope>
    <source>
        <strain evidence="2 3">TH11417</strain>
    </source>
</reference>
<evidence type="ECO:0000256" key="1">
    <source>
        <dbReference type="SAM" id="Phobius"/>
    </source>
</evidence>
<evidence type="ECO:0000313" key="2">
    <source>
        <dbReference type="EMBL" id="AUW96354.1"/>
    </source>
</evidence>
<feature type="transmembrane region" description="Helical" evidence="1">
    <location>
        <begin position="28"/>
        <end position="48"/>
    </location>
</feature>
<feature type="transmembrane region" description="Helical" evidence="1">
    <location>
        <begin position="74"/>
        <end position="91"/>
    </location>
</feature>
<gene>
    <name evidence="2" type="ORF">C0J00_04095</name>
</gene>
<sequence>MQFLVIDKMIPTQKGSLFYRTLIINEEFYIISTFQFFLGTVFFFYNWIKPVKIVPITKNEYDNLRLSNKKKNSVSIAIILLSGVLLGNAIYSQFSEVFLNFFYIRLFTLLVVFVAFYLIWYYLKYKVKKSILYHKKLETYGLFITIRPTKKYLLIFLQFIIVLCFQIYLILSVSSFLSTGKLTTLFIVAILLNFSILLNVSSAFYPNQYQMSK</sequence>
<protein>
    <recommendedName>
        <fullName evidence="4">DUF443 domain-containing protein</fullName>
    </recommendedName>
</protein>
<accession>A0A2L0D3T1</accession>
<dbReference type="NCBIfam" id="TIGR01218">
    <property type="entry name" value="Gpos_tandem_5TM"/>
    <property type="match status" value="1"/>
</dbReference>
<dbReference type="AlphaFoldDB" id="A0A2L0D3T1"/>
<keyword evidence="1" id="KW-0812">Transmembrane</keyword>
<evidence type="ECO:0000313" key="3">
    <source>
        <dbReference type="Proteomes" id="UP000238956"/>
    </source>
</evidence>